<comment type="similarity">
    <text evidence="2">Belongs to the amino acid-polyamine-organocation (APC) superfamily. Basic amino acid/polyamine antiporter (APA) (TC 2.A.3.2) family.</text>
</comment>
<keyword evidence="5 9" id="KW-0812">Transmembrane</keyword>
<sequence length="456" mass="47797">MQDQGNTTGDTQAGRKLGFWMCTALVVGNTIGIGIFMLPASLAPYGHNAMFGWVITVLGCVAMARVFARLARDMPAADGPYGYIRGTLGEIPAFVAMWSYWVSLWITNAAISIGVVGYLDTVFPALQGIPPALQALALLWLFVMVNLLGVRTGGRVQVVTTVLKLLPMLAVAVLGVSLLVTSPSSYTQHASPMAVGLHPLMAASTIALFAMLGFESATVPADRVKDPGRTIPRATIVGTLVTAGIYLLVSAIPLLLIPATELAASKAPFADLLDRLAGPGYGRVLALFVIVSGLGALNGWVLLVGELTRTIANNGGLPSMLAHSNRHGAPARALLVTGVLASAMVLMNYSKSLVQGFTFITTVVTAANLPLYLCCAVALMVLWKRGQRPAGSDLMVLAIPGLAYVVFAFIGLGHEPFLWAIALAAAGLPVYGFLRMRGAATPLRSGDAGPLPNQKH</sequence>
<gene>
    <name evidence="10" type="ORF">IU514_08575</name>
</gene>
<dbReference type="InterPro" id="IPR050367">
    <property type="entry name" value="APC_superfamily"/>
</dbReference>
<evidence type="ECO:0000256" key="7">
    <source>
        <dbReference type="ARBA" id="ARBA00023136"/>
    </source>
</evidence>
<evidence type="ECO:0000313" key="11">
    <source>
        <dbReference type="Proteomes" id="UP001429984"/>
    </source>
</evidence>
<comment type="caution">
    <text evidence="10">The sequence shown here is derived from an EMBL/GenBank/DDBJ whole genome shotgun (WGS) entry which is preliminary data.</text>
</comment>
<proteinExistence type="inferred from homology"/>
<feature type="transmembrane region" description="Helical" evidence="9">
    <location>
        <begin position="235"/>
        <end position="260"/>
    </location>
</feature>
<feature type="transmembrane region" description="Helical" evidence="9">
    <location>
        <begin position="50"/>
        <end position="68"/>
    </location>
</feature>
<dbReference type="InterPro" id="IPR002293">
    <property type="entry name" value="AA/rel_permease1"/>
</dbReference>
<dbReference type="Proteomes" id="UP001429984">
    <property type="component" value="Unassembled WGS sequence"/>
</dbReference>
<evidence type="ECO:0000256" key="3">
    <source>
        <dbReference type="ARBA" id="ARBA00021069"/>
    </source>
</evidence>
<evidence type="ECO:0000256" key="8">
    <source>
        <dbReference type="ARBA" id="ARBA00045636"/>
    </source>
</evidence>
<feature type="transmembrane region" description="Helical" evidence="9">
    <location>
        <begin position="333"/>
        <end position="350"/>
    </location>
</feature>
<dbReference type="EMBL" id="JADLZT010000004">
    <property type="protein sequence ID" value="MBF6024084.1"/>
    <property type="molecule type" value="Genomic_DNA"/>
</dbReference>
<evidence type="ECO:0000256" key="2">
    <source>
        <dbReference type="ARBA" id="ARBA00008220"/>
    </source>
</evidence>
<evidence type="ECO:0000256" key="4">
    <source>
        <dbReference type="ARBA" id="ARBA00022475"/>
    </source>
</evidence>
<feature type="transmembrane region" description="Helical" evidence="9">
    <location>
        <begin position="98"/>
        <end position="119"/>
    </location>
</feature>
<dbReference type="PIRSF" id="PIRSF006060">
    <property type="entry name" value="AA_transporter"/>
    <property type="match status" value="1"/>
</dbReference>
<evidence type="ECO:0000313" key="10">
    <source>
        <dbReference type="EMBL" id="MBF6024084.1"/>
    </source>
</evidence>
<reference evidence="10 11" key="1">
    <citation type="submission" date="2020-11" db="EMBL/GenBank/DDBJ databases">
        <title>Draft Genome Sequence and Secondary Metabolite Biosynthetic Potential of the Lysobacter niastensis Type strain DSM 18481.</title>
        <authorList>
            <person name="Turrini P."/>
            <person name="Artuso I."/>
            <person name="Tescari M."/>
            <person name="Lugli G.A."/>
            <person name="Frangipani E."/>
            <person name="Ventura M."/>
            <person name="Visca P."/>
        </authorList>
    </citation>
    <scope>NUCLEOTIDE SEQUENCE [LARGE SCALE GENOMIC DNA]</scope>
    <source>
        <strain evidence="10 11">DSM 18481</strain>
    </source>
</reference>
<dbReference type="PANTHER" id="PTHR42770">
    <property type="entry name" value="AMINO ACID TRANSPORTER-RELATED"/>
    <property type="match status" value="1"/>
</dbReference>
<evidence type="ECO:0000256" key="5">
    <source>
        <dbReference type="ARBA" id="ARBA00022692"/>
    </source>
</evidence>
<evidence type="ECO:0000256" key="6">
    <source>
        <dbReference type="ARBA" id="ARBA00022989"/>
    </source>
</evidence>
<feature type="transmembrane region" description="Helical" evidence="9">
    <location>
        <begin position="131"/>
        <end position="150"/>
    </location>
</feature>
<feature type="transmembrane region" description="Helical" evidence="9">
    <location>
        <begin position="162"/>
        <end position="181"/>
    </location>
</feature>
<accession>A0ABS0B5F8</accession>
<feature type="transmembrane region" description="Helical" evidence="9">
    <location>
        <begin position="17"/>
        <end position="38"/>
    </location>
</feature>
<dbReference type="Gene3D" id="1.20.1740.10">
    <property type="entry name" value="Amino acid/polyamine transporter I"/>
    <property type="match status" value="1"/>
</dbReference>
<feature type="transmembrane region" description="Helical" evidence="9">
    <location>
        <begin position="280"/>
        <end position="303"/>
    </location>
</feature>
<keyword evidence="4" id="KW-1003">Cell membrane</keyword>
<keyword evidence="11" id="KW-1185">Reference proteome</keyword>
<evidence type="ECO:0000256" key="1">
    <source>
        <dbReference type="ARBA" id="ARBA00004651"/>
    </source>
</evidence>
<feature type="transmembrane region" description="Helical" evidence="9">
    <location>
        <begin position="417"/>
        <end position="434"/>
    </location>
</feature>
<keyword evidence="6 9" id="KW-1133">Transmembrane helix</keyword>
<feature type="transmembrane region" description="Helical" evidence="9">
    <location>
        <begin position="356"/>
        <end position="382"/>
    </location>
</feature>
<protein>
    <recommendedName>
        <fullName evidence="3">Arginine/agmatine antiporter</fullName>
    </recommendedName>
</protein>
<dbReference type="Pfam" id="PF13520">
    <property type="entry name" value="AA_permease_2"/>
    <property type="match status" value="1"/>
</dbReference>
<comment type="function">
    <text evidence="8">Major component of the acid-resistance (AR) system allowing enteric pathogens to survive the acidic environment in the stomach. Exchanges extracellular arginine for its intracellular decarboxylation product agmatine (Agm) thereby expelling intracellular protons. Probably undergoes several conformational states in order to translocate the substrate across the membrane; keeps the substrate accessible to only 1 side of the membrane at a time by opening and closing 3 membrane-internal gates.</text>
</comment>
<comment type="subcellular location">
    <subcellularLocation>
        <location evidence="1">Cell membrane</location>
        <topology evidence="1">Multi-pass membrane protein</topology>
    </subcellularLocation>
</comment>
<dbReference type="PANTHER" id="PTHR42770:SF18">
    <property type="entry name" value="ARGININE_AGMATINE ANTIPORTER"/>
    <property type="match status" value="1"/>
</dbReference>
<feature type="transmembrane region" description="Helical" evidence="9">
    <location>
        <begin position="193"/>
        <end position="214"/>
    </location>
</feature>
<feature type="transmembrane region" description="Helical" evidence="9">
    <location>
        <begin position="394"/>
        <end position="411"/>
    </location>
</feature>
<organism evidence="10 11">
    <name type="scientific">Lysobacter niastensis</name>
    <dbReference type="NCBI Taxonomy" id="380629"/>
    <lineage>
        <taxon>Bacteria</taxon>
        <taxon>Pseudomonadati</taxon>
        <taxon>Pseudomonadota</taxon>
        <taxon>Gammaproteobacteria</taxon>
        <taxon>Lysobacterales</taxon>
        <taxon>Lysobacteraceae</taxon>
        <taxon>Lysobacter</taxon>
    </lineage>
</organism>
<evidence type="ECO:0000256" key="9">
    <source>
        <dbReference type="SAM" id="Phobius"/>
    </source>
</evidence>
<name>A0ABS0B5F8_9GAMM</name>
<dbReference type="RefSeq" id="WP_194930681.1">
    <property type="nucleotide sequence ID" value="NZ_JADLZT010000004.1"/>
</dbReference>
<keyword evidence="7 9" id="KW-0472">Membrane</keyword>